<dbReference type="EMBL" id="QICA01000004">
    <property type="protein sequence ID" value="RNL38911.1"/>
    <property type="molecule type" value="Genomic_DNA"/>
</dbReference>
<dbReference type="Pfam" id="PF08378">
    <property type="entry name" value="NERD"/>
    <property type="match status" value="1"/>
</dbReference>
<name>A0A3N0AVL9_9ACTN</name>
<gene>
    <name evidence="2" type="ORF">DMP10_03295</name>
</gene>
<dbReference type="InterPro" id="IPR011528">
    <property type="entry name" value="NERD"/>
</dbReference>
<comment type="caution">
    <text evidence="2">The sequence shown here is derived from an EMBL/GenBank/DDBJ whole genome shotgun (WGS) entry which is preliminary data.</text>
</comment>
<feature type="domain" description="NERD" evidence="1">
    <location>
        <begin position="188"/>
        <end position="300"/>
    </location>
</feature>
<dbReference type="Proteomes" id="UP000278327">
    <property type="component" value="Unassembled WGS sequence"/>
</dbReference>
<organism evidence="2 3">
    <name type="scientific">Adlercreutzia equolifaciens subsp. celatus DSM 18785</name>
    <dbReference type="NCBI Taxonomy" id="1121021"/>
    <lineage>
        <taxon>Bacteria</taxon>
        <taxon>Bacillati</taxon>
        <taxon>Actinomycetota</taxon>
        <taxon>Coriobacteriia</taxon>
        <taxon>Eggerthellales</taxon>
        <taxon>Eggerthellaceae</taxon>
        <taxon>Adlercreutzia</taxon>
    </lineage>
</organism>
<proteinExistence type="predicted"/>
<dbReference type="AlphaFoldDB" id="A0A3N0AVL9"/>
<keyword evidence="3" id="KW-1185">Reference proteome</keyword>
<protein>
    <recommendedName>
        <fullName evidence="1">NERD domain-containing protein</fullName>
    </recommendedName>
</protein>
<evidence type="ECO:0000259" key="1">
    <source>
        <dbReference type="Pfam" id="PF08378"/>
    </source>
</evidence>
<accession>A0A3N0AVL9</accession>
<evidence type="ECO:0000313" key="3">
    <source>
        <dbReference type="Proteomes" id="UP000278327"/>
    </source>
</evidence>
<evidence type="ECO:0000313" key="2">
    <source>
        <dbReference type="EMBL" id="RNL38911.1"/>
    </source>
</evidence>
<reference evidence="2 3" key="1">
    <citation type="journal article" date="2019" name="Microbiol. Resour. Announc.">
        <title>Draft Genome Sequences of Type Strains of Gordonibacter faecihominis, Paraeggerthella hongkongensis, Parvibacter caecicola,Slackia equolifaciens, Slackia faecicanis, and Slackia isoflavoniconvertens.</title>
        <authorList>
            <person name="Danylec N."/>
            <person name="Stoll D.A."/>
            <person name="Dotsch A."/>
            <person name="Huch M."/>
        </authorList>
    </citation>
    <scope>NUCLEOTIDE SEQUENCE [LARGE SCALE GENOMIC DNA]</scope>
    <source>
        <strain evidence="2 3">DSM 18785</strain>
    </source>
</reference>
<sequence length="397" mass="44759">MTNKASRTVRKQIPEPVIPEEPPLDVRCLCPKCSNLFSPEEIGGAYLNRLCPSCGTALSETAYDERARAICESLNGIEEKLSSEKAEAEKWKKRCHGKLYAWIPILKRYADRKLRAIEETLGDIRADKLDSWRDLGALALSRYYTGEWYLRTGFPLERTVIDPFKLVPEYSAAGAWRLPAGYGDVAGMTAEFEVFQKVLEKVRDVSSPFYQAQLLPNLYFPREPSNRGERALWDQVDLIVATRQAAFVLEVKSRKGVSVTAFKPFEAVGINGTKETAALTQNSRHAVAFADICPKYPFESVYEQLVFTRLDSFETDEAGFVDNVNVSVAECGNYSMTHASGCDVRSFVDAIETECEKLPPIMDQQQLDRLGEALVTTYGDLNQKRGRLHVQRIKNMR</sequence>
<dbReference type="RefSeq" id="WP_117283420.1">
    <property type="nucleotide sequence ID" value="NZ_JAMTCE010000003.1"/>
</dbReference>